<feature type="coiled-coil region" evidence="1">
    <location>
        <begin position="304"/>
        <end position="331"/>
    </location>
</feature>
<dbReference type="Proteomes" id="UP000557872">
    <property type="component" value="Unassembled WGS sequence"/>
</dbReference>
<dbReference type="InterPro" id="IPR027417">
    <property type="entry name" value="P-loop_NTPase"/>
</dbReference>
<evidence type="ECO:0000313" key="3">
    <source>
        <dbReference type="Proteomes" id="UP000557872"/>
    </source>
</evidence>
<dbReference type="EMBL" id="JACBAZ010000004">
    <property type="protein sequence ID" value="NWK56131.1"/>
    <property type="molecule type" value="Genomic_DNA"/>
</dbReference>
<protein>
    <recommendedName>
        <fullName evidence="4">DNA-directed DNA polymerase</fullName>
    </recommendedName>
</protein>
<accession>A0A851GJT6</accession>
<dbReference type="RefSeq" id="WP_178932826.1">
    <property type="nucleotide sequence ID" value="NZ_JACBAZ010000004.1"/>
</dbReference>
<dbReference type="PANTHER" id="PTHR11669:SF8">
    <property type="entry name" value="DNA POLYMERASE III SUBUNIT DELTA"/>
    <property type="match status" value="1"/>
</dbReference>
<keyword evidence="3" id="KW-1185">Reference proteome</keyword>
<dbReference type="SUPFAM" id="SSF52540">
    <property type="entry name" value="P-loop containing nucleoside triphosphate hydrolases"/>
    <property type="match status" value="1"/>
</dbReference>
<evidence type="ECO:0000256" key="1">
    <source>
        <dbReference type="SAM" id="Coils"/>
    </source>
</evidence>
<dbReference type="InterPro" id="IPR050238">
    <property type="entry name" value="DNA_Rep/Repair_Clamp_Loader"/>
</dbReference>
<dbReference type="AlphaFoldDB" id="A0A851GJT6"/>
<name>A0A851GJT6_9BACT</name>
<gene>
    <name evidence="2" type="ORF">HW115_10960</name>
</gene>
<evidence type="ECO:0000313" key="2">
    <source>
        <dbReference type="EMBL" id="NWK56131.1"/>
    </source>
</evidence>
<sequence length="340" mass="37515">MAYTAEKAYQLIESAHGRGRLAHAFLITGEAGSGKEDLAARVISLINPEEDASDGMNLFGEPEVVETKSLDELEGELVRVVRPRSKSRRILVDDMRGLEKSFYVASAPGKWKVGVILHADRMGEGAENAFLKTLEEPPSDCLLLLLSDAPELLLPTILSRCVRLPLMPSSGGRVTNDGQSELLTSLAGLARQGLGHIGAALSLRATFSDILAKRRAEISKLNDQALKEEALRYKNTTDSDQWLKDREKFYLAHTESEYLSEREKLLECLISWMGDVVRCKCAVERLDYPSEKAITSKVAGAHELGDLLLRMDALEDLRANMETNVQEQLALEVAFLTAFG</sequence>
<comment type="caution">
    <text evidence="2">The sequence shown here is derived from an EMBL/GenBank/DDBJ whole genome shotgun (WGS) entry which is preliminary data.</text>
</comment>
<proteinExistence type="predicted"/>
<evidence type="ECO:0008006" key="4">
    <source>
        <dbReference type="Google" id="ProtNLM"/>
    </source>
</evidence>
<dbReference type="PANTHER" id="PTHR11669">
    <property type="entry name" value="REPLICATION FACTOR C / DNA POLYMERASE III GAMMA-TAU SUBUNIT"/>
    <property type="match status" value="1"/>
</dbReference>
<keyword evidence="1" id="KW-0175">Coiled coil</keyword>
<dbReference type="Gene3D" id="3.40.50.300">
    <property type="entry name" value="P-loop containing nucleotide triphosphate hydrolases"/>
    <property type="match status" value="1"/>
</dbReference>
<dbReference type="Pfam" id="PF13177">
    <property type="entry name" value="DNA_pol3_delta2"/>
    <property type="match status" value="1"/>
</dbReference>
<reference evidence="2 3" key="1">
    <citation type="submission" date="2020-07" db="EMBL/GenBank/DDBJ databases">
        <title>Roseicoccus Jingziensis gen. nov., sp. nov., isolated from coastal seawater.</title>
        <authorList>
            <person name="Feng X."/>
        </authorList>
    </citation>
    <scope>NUCLEOTIDE SEQUENCE [LARGE SCALE GENOMIC DNA]</scope>
    <source>
        <strain evidence="2 3">N1E253</strain>
    </source>
</reference>
<dbReference type="GO" id="GO:0006261">
    <property type="term" value="P:DNA-templated DNA replication"/>
    <property type="evidence" value="ECO:0007669"/>
    <property type="project" value="TreeGrafter"/>
</dbReference>
<organism evidence="2 3">
    <name type="scientific">Oceaniferula marina</name>
    <dbReference type="NCBI Taxonomy" id="2748318"/>
    <lineage>
        <taxon>Bacteria</taxon>
        <taxon>Pseudomonadati</taxon>
        <taxon>Verrucomicrobiota</taxon>
        <taxon>Verrucomicrobiia</taxon>
        <taxon>Verrucomicrobiales</taxon>
        <taxon>Verrucomicrobiaceae</taxon>
        <taxon>Oceaniferula</taxon>
    </lineage>
</organism>